<name>A0A6M6E9H0_PRIMG</name>
<gene>
    <name evidence="1" type="ORF">FDZ14_29555</name>
</gene>
<keyword evidence="1" id="KW-0614">Plasmid</keyword>
<sequence>MTNNKENNKYVPGAAYEDFLKEKQKPSFINFMANVEKSLKVPKPQRQYKELPEEFDVNQNGINYSLNGYVPGKPYQDFLKEKTSPSFVNYMDNIKRLLGLHMK</sequence>
<dbReference type="EMBL" id="CP045273">
    <property type="protein sequence ID" value="QJX80245.1"/>
    <property type="molecule type" value="Genomic_DNA"/>
</dbReference>
<dbReference type="Proteomes" id="UP000501076">
    <property type="component" value="Plasmid pFDU301A"/>
</dbReference>
<geneLocation type="plasmid" evidence="2">
    <name>pfdu301a</name>
</geneLocation>
<protein>
    <submittedName>
        <fullName evidence="1">Uncharacterized protein</fullName>
    </submittedName>
</protein>
<evidence type="ECO:0000313" key="2">
    <source>
        <dbReference type="Proteomes" id="UP000501076"/>
    </source>
</evidence>
<organism evidence="1 2">
    <name type="scientific">Priestia megaterium</name>
    <name type="common">Bacillus megaterium</name>
    <dbReference type="NCBI Taxonomy" id="1404"/>
    <lineage>
        <taxon>Bacteria</taxon>
        <taxon>Bacillati</taxon>
        <taxon>Bacillota</taxon>
        <taxon>Bacilli</taxon>
        <taxon>Bacillales</taxon>
        <taxon>Bacillaceae</taxon>
        <taxon>Priestia</taxon>
    </lineage>
</organism>
<dbReference type="AlphaFoldDB" id="A0A6M6E9H0"/>
<evidence type="ECO:0000313" key="1">
    <source>
        <dbReference type="EMBL" id="QJX80245.1"/>
    </source>
</evidence>
<proteinExistence type="predicted"/>
<dbReference type="RefSeq" id="WP_171778231.1">
    <property type="nucleotide sequence ID" value="NZ_CP045273.1"/>
</dbReference>
<reference evidence="1 2" key="1">
    <citation type="submission" date="2019-10" db="EMBL/GenBank/DDBJ databases">
        <title>Complete genome sequences for adaption low water activity.</title>
        <authorList>
            <person name="Zhao L."/>
            <person name="Zhong J."/>
        </authorList>
    </citation>
    <scope>NUCLEOTIDE SEQUENCE [LARGE SCALE GENOMIC DNA]</scope>
    <source>
        <strain evidence="1 2">FDU301</strain>
        <plasmid evidence="2">pfdu301a</plasmid>
    </source>
</reference>
<accession>A0A6M6E9H0</accession>